<dbReference type="Proteomes" id="UP000000268">
    <property type="component" value="Plasmid pREB2"/>
</dbReference>
<keyword evidence="2" id="KW-1185">Reference proteome</keyword>
<dbReference type="AlphaFoldDB" id="A8ZLM7"/>
<evidence type="ECO:0000313" key="2">
    <source>
        <dbReference type="Proteomes" id="UP000000268"/>
    </source>
</evidence>
<keyword evidence="1" id="KW-0614">Plasmid</keyword>
<protein>
    <submittedName>
        <fullName evidence="1">Uncharacterized protein</fullName>
    </submittedName>
</protein>
<organism evidence="1 2">
    <name type="scientific">Acaryochloris marina (strain MBIC 11017)</name>
    <dbReference type="NCBI Taxonomy" id="329726"/>
    <lineage>
        <taxon>Bacteria</taxon>
        <taxon>Bacillati</taxon>
        <taxon>Cyanobacteriota</taxon>
        <taxon>Cyanophyceae</taxon>
        <taxon>Acaryochloridales</taxon>
        <taxon>Acaryochloridaceae</taxon>
        <taxon>Acaryochloris</taxon>
    </lineage>
</organism>
<sequence length="112" mass="12841">MKRPVHITDEYVLERAQEDIEAANGHQGNPIEGDASVTADFDNFDLSVDAYEEAGTIVFCVTGSVDVHYEFSEYVQKGRSDEYDHKQWGKDEREDYEMYYHIAAEKLVEGEP</sequence>
<evidence type="ECO:0000313" key="1">
    <source>
        <dbReference type="EMBL" id="ABW32054.1"/>
    </source>
</evidence>
<dbReference type="HOGENOM" id="CLU_2140352_0_0_3"/>
<dbReference type="KEGG" id="amr:AM1_B0336"/>
<reference evidence="1 2" key="1">
    <citation type="journal article" date="2008" name="Proc. Natl. Acad. Sci. U.S.A.">
        <title>Niche adaptation and genome expansion in the chlorophyll d-producing cyanobacterium Acaryochloris marina.</title>
        <authorList>
            <person name="Swingley W.D."/>
            <person name="Chen M."/>
            <person name="Cheung P.C."/>
            <person name="Conrad A.L."/>
            <person name="Dejesa L.C."/>
            <person name="Hao J."/>
            <person name="Honchak B.M."/>
            <person name="Karbach L.E."/>
            <person name="Kurdoglu A."/>
            <person name="Lahiri S."/>
            <person name="Mastrian S.D."/>
            <person name="Miyashita H."/>
            <person name="Page L."/>
            <person name="Ramakrishna P."/>
            <person name="Satoh S."/>
            <person name="Sattley W.M."/>
            <person name="Shimada Y."/>
            <person name="Taylor H.L."/>
            <person name="Tomo T."/>
            <person name="Tsuchiya T."/>
            <person name="Wang Z.T."/>
            <person name="Raymond J."/>
            <person name="Mimuro M."/>
            <person name="Blankenship R.E."/>
            <person name="Touchman J.W."/>
        </authorList>
    </citation>
    <scope>NUCLEOTIDE SEQUENCE [LARGE SCALE GENOMIC DNA]</scope>
    <source>
        <strain evidence="2">MBIC 11017</strain>
        <plasmid evidence="2">Plasmid pREB2</plasmid>
    </source>
</reference>
<geneLocation type="plasmid" evidence="1 2">
    <name>pREB2</name>
</geneLocation>
<dbReference type="EMBL" id="CP000839">
    <property type="protein sequence ID" value="ABW32054.1"/>
    <property type="molecule type" value="Genomic_DNA"/>
</dbReference>
<dbReference type="RefSeq" id="WP_012167201.1">
    <property type="nucleotide sequence ID" value="NC_009927.1"/>
</dbReference>
<name>A8ZLM7_ACAM1</name>
<proteinExistence type="predicted"/>
<gene>
    <name evidence="1" type="ordered locus">AM1_B0336</name>
</gene>
<accession>A8ZLM7</accession>